<dbReference type="SUPFAM" id="SSF117281">
    <property type="entry name" value="Kelch motif"/>
    <property type="match status" value="1"/>
</dbReference>
<keyword evidence="6" id="KW-1185">Reference proteome</keyword>
<organism evidence="5 6">
    <name type="scientific">Cetraspora pellucida</name>
    <dbReference type="NCBI Taxonomy" id="1433469"/>
    <lineage>
        <taxon>Eukaryota</taxon>
        <taxon>Fungi</taxon>
        <taxon>Fungi incertae sedis</taxon>
        <taxon>Mucoromycota</taxon>
        <taxon>Glomeromycotina</taxon>
        <taxon>Glomeromycetes</taxon>
        <taxon>Diversisporales</taxon>
        <taxon>Gigasporaceae</taxon>
        <taxon>Cetraspora</taxon>
    </lineage>
</organism>
<dbReference type="EMBL" id="CAJVQA010000344">
    <property type="protein sequence ID" value="CAG8470069.1"/>
    <property type="molecule type" value="Genomic_DNA"/>
</dbReference>
<evidence type="ECO:0000256" key="1">
    <source>
        <dbReference type="ARBA" id="ARBA00022441"/>
    </source>
</evidence>
<keyword evidence="1" id="KW-0880">Kelch repeat</keyword>
<keyword evidence="3" id="KW-1133">Transmembrane helix</keyword>
<name>A0A9N8W2V7_9GLOM</name>
<dbReference type="AlphaFoldDB" id="A0A9N8W2V7"/>
<sequence length="447" mass="50246">MNSVRLLALTLPIITILLIFVNATPAYLPGERSGHTACLVDSKLYFLGGKNKYGQLTNDFFYLDVSKPFLISNFTFLPFHDLSYLSSILPPHQRGTASLCDMSIYFFGGERDHSTKQISLIYAFNAVTQQWSHPKIKGNEPNIRKQLASTCDSKGQMYLYAGLNDIDMGSPLKIYNNIDILDTVNLIWNTSTENVFALSPEFNNGFSATMLENGIIVYIGGWNNDGYHDMSKIMLYNTNTASWSFMKANGQIPGKRAMHTSVLTKDDRILIWGGENGGLPAEPQLAVLDTQFRWSIPDVTGVKNSIESLPYYAHTASMIDDYMIIAFGLTYDNLHNLEIPSNLIFLLYTPNKYHYEWISVFIPSILPDNASAYFDLPEAPPPISPDDPIDRPIIATDILIVIILLVGAIIGFAGWHLYKYYTENRGRAGYSLLPTNDFWTNGFWDGE</sequence>
<dbReference type="OrthoDB" id="432528at2759"/>
<proteinExistence type="predicted"/>
<dbReference type="PANTHER" id="PTHR46093:SF18">
    <property type="entry name" value="FIBRONECTIN TYPE-III DOMAIN-CONTAINING PROTEIN"/>
    <property type="match status" value="1"/>
</dbReference>
<evidence type="ECO:0000313" key="5">
    <source>
        <dbReference type="EMBL" id="CAG8470069.1"/>
    </source>
</evidence>
<dbReference type="InterPro" id="IPR015915">
    <property type="entry name" value="Kelch-typ_b-propeller"/>
</dbReference>
<dbReference type="PANTHER" id="PTHR46093">
    <property type="entry name" value="ACYL-COA-BINDING DOMAIN-CONTAINING PROTEIN 5"/>
    <property type="match status" value="1"/>
</dbReference>
<reference evidence="5" key="1">
    <citation type="submission" date="2021-06" db="EMBL/GenBank/DDBJ databases">
        <authorList>
            <person name="Kallberg Y."/>
            <person name="Tangrot J."/>
            <person name="Rosling A."/>
        </authorList>
    </citation>
    <scope>NUCLEOTIDE SEQUENCE</scope>
    <source>
        <strain evidence="5">FL966</strain>
    </source>
</reference>
<gene>
    <name evidence="5" type="ORF">CPELLU_LOCUS1029</name>
</gene>
<keyword evidence="3" id="KW-0812">Transmembrane</keyword>
<keyword evidence="3" id="KW-0472">Membrane</keyword>
<dbReference type="Gene3D" id="2.120.10.80">
    <property type="entry name" value="Kelch-type beta propeller"/>
    <property type="match status" value="2"/>
</dbReference>
<feature type="chain" id="PRO_5040337476" evidence="4">
    <location>
        <begin position="24"/>
        <end position="447"/>
    </location>
</feature>
<evidence type="ECO:0000256" key="2">
    <source>
        <dbReference type="ARBA" id="ARBA00022737"/>
    </source>
</evidence>
<feature type="signal peptide" evidence="4">
    <location>
        <begin position="1"/>
        <end position="23"/>
    </location>
</feature>
<accession>A0A9N8W2V7</accession>
<dbReference type="Pfam" id="PF24681">
    <property type="entry name" value="Kelch_KLHDC2_KLHL20_DRC7"/>
    <property type="match status" value="1"/>
</dbReference>
<evidence type="ECO:0000256" key="4">
    <source>
        <dbReference type="SAM" id="SignalP"/>
    </source>
</evidence>
<keyword evidence="4" id="KW-0732">Signal</keyword>
<protein>
    <submittedName>
        <fullName evidence="5">2330_t:CDS:1</fullName>
    </submittedName>
</protein>
<evidence type="ECO:0000313" key="6">
    <source>
        <dbReference type="Proteomes" id="UP000789759"/>
    </source>
</evidence>
<comment type="caution">
    <text evidence="5">The sequence shown here is derived from an EMBL/GenBank/DDBJ whole genome shotgun (WGS) entry which is preliminary data.</text>
</comment>
<feature type="transmembrane region" description="Helical" evidence="3">
    <location>
        <begin position="398"/>
        <end position="418"/>
    </location>
</feature>
<keyword evidence="2" id="KW-0677">Repeat</keyword>
<dbReference type="Proteomes" id="UP000789759">
    <property type="component" value="Unassembled WGS sequence"/>
</dbReference>
<evidence type="ECO:0000256" key="3">
    <source>
        <dbReference type="SAM" id="Phobius"/>
    </source>
</evidence>